<dbReference type="GO" id="GO:0035556">
    <property type="term" value="P:intracellular signal transduction"/>
    <property type="evidence" value="ECO:0007669"/>
    <property type="project" value="TreeGrafter"/>
</dbReference>
<dbReference type="Proteomes" id="UP000481153">
    <property type="component" value="Unassembled WGS sequence"/>
</dbReference>
<evidence type="ECO:0000313" key="3">
    <source>
        <dbReference type="EMBL" id="KAF0731315.1"/>
    </source>
</evidence>
<comment type="similarity">
    <text evidence="1">Belongs to the Mo25 family.</text>
</comment>
<dbReference type="InterPro" id="IPR013878">
    <property type="entry name" value="Mo25"/>
</dbReference>
<evidence type="ECO:0000313" key="4">
    <source>
        <dbReference type="Proteomes" id="UP000481153"/>
    </source>
</evidence>
<dbReference type="InterPro" id="IPR011989">
    <property type="entry name" value="ARM-like"/>
</dbReference>
<evidence type="ECO:0000256" key="2">
    <source>
        <dbReference type="SAM" id="MobiDB-lite"/>
    </source>
</evidence>
<evidence type="ECO:0000256" key="1">
    <source>
        <dbReference type="ARBA" id="ARBA00011012"/>
    </source>
</evidence>
<organism evidence="3 4">
    <name type="scientific">Aphanomyces euteiches</name>
    <dbReference type="NCBI Taxonomy" id="100861"/>
    <lineage>
        <taxon>Eukaryota</taxon>
        <taxon>Sar</taxon>
        <taxon>Stramenopiles</taxon>
        <taxon>Oomycota</taxon>
        <taxon>Saprolegniomycetes</taxon>
        <taxon>Saprolegniales</taxon>
        <taxon>Verrucalvaceae</taxon>
        <taxon>Aphanomyces</taxon>
    </lineage>
</organism>
<protein>
    <submittedName>
        <fullName evidence="3">Uncharacterized protein</fullName>
    </submittedName>
</protein>
<dbReference type="PANTHER" id="PTHR10182:SF3">
    <property type="entry name" value="PROTEIN MO25"/>
    <property type="match status" value="1"/>
</dbReference>
<comment type="caution">
    <text evidence="3">The sequence shown here is derived from an EMBL/GenBank/DDBJ whole genome shotgun (WGS) entry which is preliminary data.</text>
</comment>
<dbReference type="GO" id="GO:0043539">
    <property type="term" value="F:protein serine/threonine kinase activator activity"/>
    <property type="evidence" value="ECO:0007669"/>
    <property type="project" value="TreeGrafter"/>
</dbReference>
<reference evidence="3 4" key="1">
    <citation type="submission" date="2019-07" db="EMBL/GenBank/DDBJ databases">
        <title>Genomics analysis of Aphanomyces spp. identifies a new class of oomycete effector associated with host adaptation.</title>
        <authorList>
            <person name="Gaulin E."/>
        </authorList>
    </citation>
    <scope>NUCLEOTIDE SEQUENCE [LARGE SCALE GENOMIC DNA]</scope>
    <source>
        <strain evidence="3 4">ATCC 201684</strain>
    </source>
</reference>
<dbReference type="AlphaFoldDB" id="A0A6G0WV23"/>
<dbReference type="PANTHER" id="PTHR10182">
    <property type="entry name" value="CALCIUM-BINDING PROTEIN 39-RELATED"/>
    <property type="match status" value="1"/>
</dbReference>
<feature type="compositionally biased region" description="Low complexity" evidence="2">
    <location>
        <begin position="344"/>
        <end position="360"/>
    </location>
</feature>
<proteinExistence type="inferred from homology"/>
<name>A0A6G0WV23_9STRA</name>
<dbReference type="VEuPathDB" id="FungiDB:AeMF1_013682"/>
<gene>
    <name evidence="3" type="ORF">Ae201684_011378</name>
</gene>
<dbReference type="InterPro" id="IPR016024">
    <property type="entry name" value="ARM-type_fold"/>
</dbReference>
<dbReference type="Pfam" id="PF08569">
    <property type="entry name" value="Mo25"/>
    <property type="match status" value="1"/>
</dbReference>
<dbReference type="EMBL" id="VJMJ01000144">
    <property type="protein sequence ID" value="KAF0731315.1"/>
    <property type="molecule type" value="Genomic_DNA"/>
</dbReference>
<accession>A0A6G0WV23</accession>
<dbReference type="Gene3D" id="1.25.10.10">
    <property type="entry name" value="Leucine-rich Repeat Variant"/>
    <property type="match status" value="1"/>
</dbReference>
<feature type="region of interest" description="Disordered" evidence="2">
    <location>
        <begin position="344"/>
        <end position="378"/>
    </location>
</feature>
<feature type="compositionally biased region" description="Low complexity" evidence="2">
    <location>
        <begin position="367"/>
        <end position="378"/>
    </location>
</feature>
<sequence length="378" mass="41556">MFFWKKDVSSLTKSLHHLLHEVAPALPEEDAELGDVDVLAVDVSADVERLVVKLRNVVCGTPDAPIQTDECAQVVDMLVRYHVLERLIHPDLLVQVSFDAQKAVGAMVKAMVHQHGAIVEPVVCQVSFLTRLCQGYTCPTTPVVLVCGGMLRDVLDTFPQAIELFLSNMPSEFDSLITIACTHAHFEVSSDALANISSLLTHPTPALEATSSNIFLPYQRLLTSSNFATQRHALQILSKVLLDPRNSRIMMQYISDKAHLKVIMTLLREQSDALRVDAFHVFKIFVANPSKTPDIEQMLRRNKEKLVKFVVDFGQEHANSSSPNLASEVRLLVFTLEKLAAVSEPSSASSSGGNPSTAAAVTPHEPPQQQQPQVVIDA</sequence>
<keyword evidence="4" id="KW-1185">Reference proteome</keyword>
<dbReference type="SUPFAM" id="SSF48371">
    <property type="entry name" value="ARM repeat"/>
    <property type="match status" value="1"/>
</dbReference>